<dbReference type="AlphaFoldDB" id="A0A6J7FEL3"/>
<name>A0A6J7FEL3_9ZZZZ</name>
<organism evidence="4">
    <name type="scientific">freshwater metagenome</name>
    <dbReference type="NCBI Taxonomy" id="449393"/>
    <lineage>
        <taxon>unclassified sequences</taxon>
        <taxon>metagenomes</taxon>
        <taxon>ecological metagenomes</taxon>
    </lineage>
</organism>
<gene>
    <name evidence="4" type="ORF">UFOPK3516_00557</name>
</gene>
<keyword evidence="2" id="KW-0808">Transferase</keyword>
<protein>
    <submittedName>
        <fullName evidence="4">Unannotated protein</fullName>
    </submittedName>
</protein>
<evidence type="ECO:0000259" key="3">
    <source>
        <dbReference type="Pfam" id="PF05175"/>
    </source>
</evidence>
<sequence length="208" mass="22391">MRESGGEHYFTEQPSSAFTPRSISVRLAGHSVDVFTGPGVFSPEHIDQGTQVLLSEGHDLPDTGTFLDLGCGWGPLALAMALLSPGATVWAIDINERSRELTARNAAHLGLTNVIVASPAEVPSDISFDVVWSNPPIRIGKVALHEILSTWLARLTPTGDALLVVAKHLGAPSLLTWLKTEFSGRRNVDRITQSRGFHLMHIGRSLSG</sequence>
<feature type="domain" description="Methyltransferase small" evidence="3">
    <location>
        <begin position="33"/>
        <end position="198"/>
    </location>
</feature>
<proteinExistence type="predicted"/>
<dbReference type="InterPro" id="IPR007848">
    <property type="entry name" value="Small_mtfrase_dom"/>
</dbReference>
<evidence type="ECO:0000256" key="1">
    <source>
        <dbReference type="ARBA" id="ARBA00022603"/>
    </source>
</evidence>
<evidence type="ECO:0000256" key="2">
    <source>
        <dbReference type="ARBA" id="ARBA00022679"/>
    </source>
</evidence>
<dbReference type="GO" id="GO:0032259">
    <property type="term" value="P:methylation"/>
    <property type="evidence" value="ECO:0007669"/>
    <property type="project" value="UniProtKB-KW"/>
</dbReference>
<dbReference type="Gene3D" id="3.40.50.150">
    <property type="entry name" value="Vaccinia Virus protein VP39"/>
    <property type="match status" value="1"/>
</dbReference>
<dbReference type="InterPro" id="IPR046977">
    <property type="entry name" value="RsmC/RlmG"/>
</dbReference>
<dbReference type="Pfam" id="PF05175">
    <property type="entry name" value="MTS"/>
    <property type="match status" value="1"/>
</dbReference>
<evidence type="ECO:0000313" key="4">
    <source>
        <dbReference type="EMBL" id="CAB4893611.1"/>
    </source>
</evidence>
<dbReference type="PANTHER" id="PTHR47816">
    <property type="entry name" value="RIBOSOMAL RNA SMALL SUBUNIT METHYLTRANSFERASE C"/>
    <property type="match status" value="1"/>
</dbReference>
<dbReference type="CDD" id="cd02440">
    <property type="entry name" value="AdoMet_MTases"/>
    <property type="match status" value="1"/>
</dbReference>
<accession>A0A6J7FEL3</accession>
<keyword evidence="1" id="KW-0489">Methyltransferase</keyword>
<dbReference type="GO" id="GO:0008757">
    <property type="term" value="F:S-adenosylmethionine-dependent methyltransferase activity"/>
    <property type="evidence" value="ECO:0007669"/>
    <property type="project" value="InterPro"/>
</dbReference>
<dbReference type="EMBL" id="CAFBMB010000029">
    <property type="protein sequence ID" value="CAB4893611.1"/>
    <property type="molecule type" value="Genomic_DNA"/>
</dbReference>
<reference evidence="4" key="1">
    <citation type="submission" date="2020-05" db="EMBL/GenBank/DDBJ databases">
        <authorList>
            <person name="Chiriac C."/>
            <person name="Salcher M."/>
            <person name="Ghai R."/>
            <person name="Kavagutti S V."/>
        </authorList>
    </citation>
    <scope>NUCLEOTIDE SEQUENCE</scope>
</reference>
<dbReference type="SUPFAM" id="SSF53335">
    <property type="entry name" value="S-adenosyl-L-methionine-dependent methyltransferases"/>
    <property type="match status" value="1"/>
</dbReference>
<dbReference type="InterPro" id="IPR029063">
    <property type="entry name" value="SAM-dependent_MTases_sf"/>
</dbReference>
<dbReference type="PANTHER" id="PTHR47816:SF4">
    <property type="entry name" value="RIBOSOMAL RNA SMALL SUBUNIT METHYLTRANSFERASE C"/>
    <property type="match status" value="1"/>
</dbReference>